<sequence length="82" mass="9223">MTMAELHQRMAHVAPSAIQQMLAKGMIEGVKLDPSHTTMDQCESCEYAKATWKPIGKEQDPKWCENIGDKVHTNLWGPSQVQ</sequence>
<feature type="domain" description="GAG-pre-integrase" evidence="1">
    <location>
        <begin position="6"/>
        <end position="49"/>
    </location>
</feature>
<name>A0A0D0A1G3_9AGAM</name>
<dbReference type="STRING" id="930992.A0A0D0A1G3"/>
<reference evidence="3" key="2">
    <citation type="submission" date="2015-01" db="EMBL/GenBank/DDBJ databases">
        <title>Evolutionary Origins and Diversification of the Mycorrhizal Mutualists.</title>
        <authorList>
            <consortium name="DOE Joint Genome Institute"/>
            <consortium name="Mycorrhizal Genomics Consortium"/>
            <person name="Kohler A."/>
            <person name="Kuo A."/>
            <person name="Nagy L.G."/>
            <person name="Floudas D."/>
            <person name="Copeland A."/>
            <person name="Barry K.W."/>
            <person name="Cichocki N."/>
            <person name="Veneault-Fourrey C."/>
            <person name="LaButti K."/>
            <person name="Lindquist E.A."/>
            <person name="Lipzen A."/>
            <person name="Lundell T."/>
            <person name="Morin E."/>
            <person name="Murat C."/>
            <person name="Riley R."/>
            <person name="Ohm R."/>
            <person name="Sun H."/>
            <person name="Tunlid A."/>
            <person name="Henrissat B."/>
            <person name="Grigoriev I.V."/>
            <person name="Hibbett D.S."/>
            <person name="Martin F."/>
        </authorList>
    </citation>
    <scope>NUCLEOTIDE SEQUENCE [LARGE SCALE GENOMIC DNA]</scope>
    <source>
        <strain evidence="3">UH-Slu-Lm8-n1</strain>
    </source>
</reference>
<dbReference type="OrthoDB" id="7691805at2759"/>
<gene>
    <name evidence="2" type="ORF">CY34DRAFT_29060</name>
</gene>
<dbReference type="EMBL" id="KN835610">
    <property type="protein sequence ID" value="KIK35576.1"/>
    <property type="molecule type" value="Genomic_DNA"/>
</dbReference>
<dbReference type="Proteomes" id="UP000054485">
    <property type="component" value="Unassembled WGS sequence"/>
</dbReference>
<keyword evidence="3" id="KW-1185">Reference proteome</keyword>
<evidence type="ECO:0000259" key="1">
    <source>
        <dbReference type="Pfam" id="PF13976"/>
    </source>
</evidence>
<evidence type="ECO:0000313" key="3">
    <source>
        <dbReference type="Proteomes" id="UP000054485"/>
    </source>
</evidence>
<proteinExistence type="predicted"/>
<dbReference type="Pfam" id="PF13976">
    <property type="entry name" value="gag_pre-integrs"/>
    <property type="match status" value="1"/>
</dbReference>
<organism evidence="2 3">
    <name type="scientific">Suillus luteus UH-Slu-Lm8-n1</name>
    <dbReference type="NCBI Taxonomy" id="930992"/>
    <lineage>
        <taxon>Eukaryota</taxon>
        <taxon>Fungi</taxon>
        <taxon>Dikarya</taxon>
        <taxon>Basidiomycota</taxon>
        <taxon>Agaricomycotina</taxon>
        <taxon>Agaricomycetes</taxon>
        <taxon>Agaricomycetidae</taxon>
        <taxon>Boletales</taxon>
        <taxon>Suillineae</taxon>
        <taxon>Suillaceae</taxon>
        <taxon>Suillus</taxon>
    </lineage>
</organism>
<dbReference type="AlphaFoldDB" id="A0A0D0A1G3"/>
<dbReference type="HOGENOM" id="CLU_102301_2_1_1"/>
<accession>A0A0D0A1G3</accession>
<feature type="non-terminal residue" evidence="2">
    <location>
        <position position="82"/>
    </location>
</feature>
<reference evidence="2 3" key="1">
    <citation type="submission" date="2014-04" db="EMBL/GenBank/DDBJ databases">
        <authorList>
            <consortium name="DOE Joint Genome Institute"/>
            <person name="Kuo A."/>
            <person name="Ruytinx J."/>
            <person name="Rineau F."/>
            <person name="Colpaert J."/>
            <person name="Kohler A."/>
            <person name="Nagy L.G."/>
            <person name="Floudas D."/>
            <person name="Copeland A."/>
            <person name="Barry K.W."/>
            <person name="Cichocki N."/>
            <person name="Veneault-Fourrey C."/>
            <person name="LaButti K."/>
            <person name="Lindquist E.A."/>
            <person name="Lipzen A."/>
            <person name="Lundell T."/>
            <person name="Morin E."/>
            <person name="Murat C."/>
            <person name="Sun H."/>
            <person name="Tunlid A."/>
            <person name="Henrissat B."/>
            <person name="Grigoriev I.V."/>
            <person name="Hibbett D.S."/>
            <person name="Martin F."/>
            <person name="Nordberg H.P."/>
            <person name="Cantor M.N."/>
            <person name="Hua S.X."/>
        </authorList>
    </citation>
    <scope>NUCLEOTIDE SEQUENCE [LARGE SCALE GENOMIC DNA]</scope>
    <source>
        <strain evidence="2 3">UH-Slu-Lm8-n1</strain>
    </source>
</reference>
<evidence type="ECO:0000313" key="2">
    <source>
        <dbReference type="EMBL" id="KIK35576.1"/>
    </source>
</evidence>
<protein>
    <recommendedName>
        <fullName evidence="1">GAG-pre-integrase domain-containing protein</fullName>
    </recommendedName>
</protein>
<dbReference type="InterPro" id="IPR025724">
    <property type="entry name" value="GAG-pre-integrase_dom"/>
</dbReference>
<dbReference type="InParanoid" id="A0A0D0A1G3"/>